<keyword evidence="5" id="KW-1185">Reference proteome</keyword>
<reference evidence="4 5" key="1">
    <citation type="submission" date="2022-04" db="EMBL/GenBank/DDBJ databases">
        <title>Genome diversity in the genus Frankia.</title>
        <authorList>
            <person name="Carlos-Shanley C."/>
            <person name="Hahn D."/>
        </authorList>
    </citation>
    <scope>NUCLEOTIDE SEQUENCE [LARGE SCALE GENOMIC DNA]</scope>
    <source>
        <strain evidence="4 5">Ag45/Mut15</strain>
    </source>
</reference>
<dbReference type="Pfam" id="PF14417">
    <property type="entry name" value="MEDS"/>
    <property type="match status" value="1"/>
</dbReference>
<gene>
    <name evidence="4" type="ORF">MXD59_14565</name>
</gene>
<keyword evidence="4" id="KW-0808">Transferase</keyword>
<evidence type="ECO:0000259" key="2">
    <source>
        <dbReference type="Pfam" id="PF13581"/>
    </source>
</evidence>
<dbReference type="RefSeq" id="WP_248825286.1">
    <property type="nucleotide sequence ID" value="NZ_JALKFT010000013.1"/>
</dbReference>
<dbReference type="InterPro" id="IPR003594">
    <property type="entry name" value="HATPase_dom"/>
</dbReference>
<evidence type="ECO:0000259" key="3">
    <source>
        <dbReference type="Pfam" id="PF14417"/>
    </source>
</evidence>
<sequence>MKPVGAFGPAIAARGVESGVGATGIRHEAFLYLGDIGFLSATRDFILAGLAADEDVLVILGEPRLTLLRGALGRAGKRVDLVDLADLGRNPARLIPAWQEHLEQGDERDRTVRGIVEPVRSDCSGPELAECMLHEELTNEAFPGPRSWRLRCLYEAAALDPATTDLVWQTHPMVVKGGLARPSTRFRPTGVQPARGAAGGAVAAGAVGSGGDLFAERLPDLGPPWSEISFGPTNLGLVRAASAAAARAVRLGSERVDDLELAVHEVATNSVRHGGGRGTVRFWPDQGGLVCEVTDAGLVADRLVGRRRPALDLGGGRGLWLVNQLCDLVQLRSGPTGTTVRMYVH</sequence>
<dbReference type="PANTHER" id="PTHR35526">
    <property type="entry name" value="ANTI-SIGMA-F FACTOR RSBW-RELATED"/>
    <property type="match status" value="1"/>
</dbReference>
<organism evidence="4 5">
    <name type="scientific">Frankia umida</name>
    <dbReference type="NCBI Taxonomy" id="573489"/>
    <lineage>
        <taxon>Bacteria</taxon>
        <taxon>Bacillati</taxon>
        <taxon>Actinomycetota</taxon>
        <taxon>Actinomycetes</taxon>
        <taxon>Frankiales</taxon>
        <taxon>Frankiaceae</taxon>
        <taxon>Frankia</taxon>
    </lineage>
</organism>
<dbReference type="CDD" id="cd16936">
    <property type="entry name" value="HATPase_RsbW-like"/>
    <property type="match status" value="1"/>
</dbReference>
<keyword evidence="1" id="KW-0723">Serine/threonine-protein kinase</keyword>
<dbReference type="InterPro" id="IPR025847">
    <property type="entry name" value="MEDS_domain"/>
</dbReference>
<dbReference type="PANTHER" id="PTHR35526:SF3">
    <property type="entry name" value="ANTI-SIGMA-F FACTOR RSBW"/>
    <property type="match status" value="1"/>
</dbReference>
<dbReference type="GO" id="GO:0016301">
    <property type="term" value="F:kinase activity"/>
    <property type="evidence" value="ECO:0007669"/>
    <property type="project" value="UniProtKB-KW"/>
</dbReference>
<dbReference type="InterPro" id="IPR050267">
    <property type="entry name" value="Anti-sigma-factor_SerPK"/>
</dbReference>
<dbReference type="SUPFAM" id="SSF55874">
    <property type="entry name" value="ATPase domain of HSP90 chaperone/DNA topoisomerase II/histidine kinase"/>
    <property type="match status" value="1"/>
</dbReference>
<comment type="caution">
    <text evidence="4">The sequence shown here is derived from an EMBL/GenBank/DDBJ whole genome shotgun (WGS) entry which is preliminary data.</text>
</comment>
<dbReference type="InterPro" id="IPR047718">
    <property type="entry name" value="RsbA-like_anti_sig"/>
</dbReference>
<dbReference type="EMBL" id="JALKFT010000013">
    <property type="protein sequence ID" value="MCK9876980.1"/>
    <property type="molecule type" value="Genomic_DNA"/>
</dbReference>
<feature type="domain" description="MEDS" evidence="3">
    <location>
        <begin position="26"/>
        <end position="172"/>
    </location>
</feature>
<dbReference type="InterPro" id="IPR036890">
    <property type="entry name" value="HATPase_C_sf"/>
</dbReference>
<dbReference type="NCBIfam" id="NF041045">
    <property type="entry name" value="RsbA_anti_sig"/>
    <property type="match status" value="1"/>
</dbReference>
<keyword evidence="4" id="KW-0418">Kinase</keyword>
<feature type="domain" description="Histidine kinase/HSP90-like ATPase" evidence="2">
    <location>
        <begin position="232"/>
        <end position="343"/>
    </location>
</feature>
<protein>
    <submittedName>
        <fullName evidence="4">Sensor histidine kinase</fullName>
    </submittedName>
</protein>
<dbReference type="Pfam" id="PF13581">
    <property type="entry name" value="HATPase_c_2"/>
    <property type="match status" value="1"/>
</dbReference>
<dbReference type="Gene3D" id="3.30.565.10">
    <property type="entry name" value="Histidine kinase-like ATPase, C-terminal domain"/>
    <property type="match status" value="1"/>
</dbReference>
<accession>A0ABT0JZL4</accession>
<name>A0ABT0JZL4_9ACTN</name>
<proteinExistence type="predicted"/>
<evidence type="ECO:0000313" key="5">
    <source>
        <dbReference type="Proteomes" id="UP001201873"/>
    </source>
</evidence>
<evidence type="ECO:0000256" key="1">
    <source>
        <dbReference type="ARBA" id="ARBA00022527"/>
    </source>
</evidence>
<dbReference type="Proteomes" id="UP001201873">
    <property type="component" value="Unassembled WGS sequence"/>
</dbReference>
<evidence type="ECO:0000313" key="4">
    <source>
        <dbReference type="EMBL" id="MCK9876980.1"/>
    </source>
</evidence>